<gene>
    <name evidence="1" type="ORF">CV102_10340</name>
</gene>
<name>A0A8J8Q486_9EURY</name>
<dbReference type="Proteomes" id="UP000766904">
    <property type="component" value="Unassembled WGS sequence"/>
</dbReference>
<accession>A0A8J8Q486</accession>
<reference evidence="1" key="1">
    <citation type="submission" date="2017-11" db="EMBL/GenBank/DDBJ databases">
        <authorList>
            <person name="Kajale S.C."/>
            <person name="Sharma A."/>
        </authorList>
    </citation>
    <scope>NUCLEOTIDE SEQUENCE</scope>
    <source>
        <strain evidence="1">LS1_42</strain>
    </source>
</reference>
<sequence>MYFRIRQLYWAYVRLVYRFRCDFDTSKMLRVEVDPDQVQWKSNVDRNLVPVYGENAVVGELRGTWDLWKVPIEYSDAYQSLTEPPRDKAARELLASMEDGYKEQHELDGETRTIRTVELPDEPRLAVGRNNELIRWVGGIHRIAAAQTLGMETIPAYVVVWHPRADREAIEIEYAD</sequence>
<organism evidence="1 2">
    <name type="scientific">Natronococcus pandeyae</name>
    <dbReference type="NCBI Taxonomy" id="2055836"/>
    <lineage>
        <taxon>Archaea</taxon>
        <taxon>Methanobacteriati</taxon>
        <taxon>Methanobacteriota</taxon>
        <taxon>Stenosarchaea group</taxon>
        <taxon>Halobacteria</taxon>
        <taxon>Halobacteriales</taxon>
        <taxon>Natrialbaceae</taxon>
        <taxon>Natronococcus</taxon>
    </lineage>
</organism>
<dbReference type="AlphaFoldDB" id="A0A8J8Q486"/>
<evidence type="ECO:0008006" key="3">
    <source>
        <dbReference type="Google" id="ProtNLM"/>
    </source>
</evidence>
<evidence type="ECO:0000313" key="1">
    <source>
        <dbReference type="EMBL" id="TYL38897.1"/>
    </source>
</evidence>
<dbReference type="SUPFAM" id="SSF110849">
    <property type="entry name" value="ParB/Sulfiredoxin"/>
    <property type="match status" value="1"/>
</dbReference>
<keyword evidence="2" id="KW-1185">Reference proteome</keyword>
<comment type="caution">
    <text evidence="1">The sequence shown here is derived from an EMBL/GenBank/DDBJ whole genome shotgun (WGS) entry which is preliminary data.</text>
</comment>
<evidence type="ECO:0000313" key="2">
    <source>
        <dbReference type="Proteomes" id="UP000766904"/>
    </source>
</evidence>
<dbReference type="EMBL" id="PHNJ01000004">
    <property type="protein sequence ID" value="TYL38897.1"/>
    <property type="molecule type" value="Genomic_DNA"/>
</dbReference>
<proteinExistence type="predicted"/>
<protein>
    <recommendedName>
        <fullName evidence="3">ParB/Sulfiredoxin domain-containing protein</fullName>
    </recommendedName>
</protein>
<dbReference type="InterPro" id="IPR036086">
    <property type="entry name" value="ParB/Sulfiredoxin_sf"/>
</dbReference>